<keyword evidence="2" id="KW-1185">Reference proteome</keyword>
<evidence type="ECO:0000313" key="1">
    <source>
        <dbReference type="EMBL" id="EHO85109.1"/>
    </source>
</evidence>
<gene>
    <name evidence="1" type="ORF">HMPREF0402_00033</name>
</gene>
<reference evidence="1 2" key="1">
    <citation type="submission" date="2012-07" db="EMBL/GenBank/DDBJ databases">
        <title>The Genome Sequence of Fusobacterium ulcerans 12_1B.</title>
        <authorList>
            <consortium name="The Broad Institute Genome Sequencing Platform"/>
            <person name="Earl A."/>
            <person name="Ward D."/>
            <person name="Feldgarden M."/>
            <person name="Gevers D."/>
            <person name="Strauss J."/>
            <person name="Ambrose C.E."/>
            <person name="Allen-Vercoe E."/>
            <person name="Walker B."/>
            <person name="Young S.K."/>
            <person name="Zeng Q."/>
            <person name="Gargeya S."/>
            <person name="Fitzgerald M."/>
            <person name="Haas B."/>
            <person name="Abouelleil A."/>
            <person name="Alvarado L."/>
            <person name="Arachchi H.M."/>
            <person name="Berlin A.M."/>
            <person name="Chapman S.B."/>
            <person name="Goldberg J."/>
            <person name="Griggs A."/>
            <person name="Gujja S."/>
            <person name="Hansen M."/>
            <person name="Howarth C."/>
            <person name="Imamovic A."/>
            <person name="Larimer J."/>
            <person name="McCowen C."/>
            <person name="Montmayeur A."/>
            <person name="Murphy C."/>
            <person name="Neiman D."/>
            <person name="Pearson M."/>
            <person name="Priest M."/>
            <person name="Roberts A."/>
            <person name="Saif S."/>
            <person name="Shea T."/>
            <person name="Sisk P."/>
            <person name="Sykes S."/>
            <person name="Wortman J."/>
            <person name="Nusbaum C."/>
            <person name="Birren B."/>
        </authorList>
    </citation>
    <scope>NUCLEOTIDE SEQUENCE [LARGE SCALE GENOMIC DNA]</scope>
    <source>
        <strain evidence="1 2">12_1B</strain>
    </source>
</reference>
<sequence>MTYEVSKEVMNEVIKEFAKTAKKLKGDLVVFTSRLEDEYVIRDIKDFEKLKIKNGDMVETTVYVDDDDELFEEFRLGNGKDDQVVRDKVLDRKK</sequence>
<comment type="caution">
    <text evidence="1">The sequence shown here is derived from an EMBL/GenBank/DDBJ whole genome shotgun (WGS) entry which is preliminary data.</text>
</comment>
<evidence type="ECO:0000313" key="2">
    <source>
        <dbReference type="Proteomes" id="UP000003233"/>
    </source>
</evidence>
<dbReference type="RefSeq" id="WP_008695301.1">
    <property type="nucleotide sequence ID" value="NZ_KE161007.1"/>
</dbReference>
<dbReference type="Proteomes" id="UP000003233">
    <property type="component" value="Unassembled WGS sequence"/>
</dbReference>
<name>H1PNP0_9FUSO</name>
<protein>
    <submittedName>
        <fullName evidence="1">Uncharacterized protein</fullName>
    </submittedName>
</protein>
<dbReference type="BioCyc" id="FSP457404-HMP:GTSQ-34-MONOMER"/>
<accession>H1PNP0</accession>
<organism evidence="1 2">
    <name type="scientific">Fusobacterium ulcerans 12-1B</name>
    <dbReference type="NCBI Taxonomy" id="457404"/>
    <lineage>
        <taxon>Bacteria</taxon>
        <taxon>Fusobacteriati</taxon>
        <taxon>Fusobacteriota</taxon>
        <taxon>Fusobacteriia</taxon>
        <taxon>Fusobacteriales</taxon>
        <taxon>Fusobacteriaceae</taxon>
        <taxon>Fusobacterium</taxon>
    </lineage>
</organism>
<dbReference type="PATRIC" id="fig|457404.5.peg.1192"/>
<dbReference type="HOGENOM" id="CLU_2381988_0_0_0"/>
<proteinExistence type="predicted"/>
<dbReference type="AlphaFoldDB" id="H1PNP0"/>
<dbReference type="EMBL" id="AGWJ02000007">
    <property type="protein sequence ID" value="EHO85109.1"/>
    <property type="molecule type" value="Genomic_DNA"/>
</dbReference>